<organism evidence="1 2">
    <name type="scientific">Flavobacterium aureirubrum</name>
    <dbReference type="NCBI Taxonomy" id="3133147"/>
    <lineage>
        <taxon>Bacteria</taxon>
        <taxon>Pseudomonadati</taxon>
        <taxon>Bacteroidota</taxon>
        <taxon>Flavobacteriia</taxon>
        <taxon>Flavobacteriales</taxon>
        <taxon>Flavobacteriaceae</taxon>
        <taxon>Flavobacterium</taxon>
    </lineage>
</organism>
<evidence type="ECO:0000313" key="1">
    <source>
        <dbReference type="EMBL" id="MEM0543517.1"/>
    </source>
</evidence>
<reference evidence="1 2" key="1">
    <citation type="submission" date="2024-03" db="EMBL/GenBank/DDBJ databases">
        <title>Two novel species of the genus Flavobacterium exhibiting potentially degradation of complex polysaccharides.</title>
        <authorList>
            <person name="Lian X."/>
        </authorList>
    </citation>
    <scope>NUCLEOTIDE SEQUENCE [LARGE SCALE GENOMIC DNA]</scope>
    <source>
        <strain evidence="2">j3</strain>
    </source>
</reference>
<keyword evidence="2" id="KW-1185">Reference proteome</keyword>
<sequence>MISRNKFLYPLLLFAINLIGQTTKIETKNGIRYITTSIDYPITGTYLFKGAEPVIELNADGSGFYQAHEQPKKPINWGIECDEAGVPKFIKGFDSAEYSFWYQYTTNSDDHDTTWKTVEFSIHFNTLKMFIQGERSKNYTK</sequence>
<dbReference type="RefSeq" id="WP_342696712.1">
    <property type="nucleotide sequence ID" value="NZ_JBCGDO010000019.1"/>
</dbReference>
<accession>A0ABU9N9V1</accession>
<protein>
    <submittedName>
        <fullName evidence="1">Uncharacterized protein</fullName>
    </submittedName>
</protein>
<comment type="caution">
    <text evidence="1">The sequence shown here is derived from an EMBL/GenBank/DDBJ whole genome shotgun (WGS) entry which is preliminary data.</text>
</comment>
<evidence type="ECO:0000313" key="2">
    <source>
        <dbReference type="Proteomes" id="UP001460072"/>
    </source>
</evidence>
<dbReference type="Proteomes" id="UP001460072">
    <property type="component" value="Unassembled WGS sequence"/>
</dbReference>
<name>A0ABU9N9V1_9FLAO</name>
<gene>
    <name evidence="1" type="ORF">WFZ85_12910</name>
</gene>
<dbReference type="EMBL" id="JBCGDO010000019">
    <property type="protein sequence ID" value="MEM0543517.1"/>
    <property type="molecule type" value="Genomic_DNA"/>
</dbReference>
<proteinExistence type="predicted"/>